<gene>
    <name evidence="2" type="ORF">KSB_18430</name>
</gene>
<dbReference type="Proteomes" id="UP000654345">
    <property type="component" value="Unassembled WGS sequence"/>
</dbReference>
<keyword evidence="3" id="KW-1185">Reference proteome</keyword>
<proteinExistence type="predicted"/>
<evidence type="ECO:0000313" key="3">
    <source>
        <dbReference type="Proteomes" id="UP000654345"/>
    </source>
</evidence>
<dbReference type="SUPFAM" id="SSF88723">
    <property type="entry name" value="PIN domain-like"/>
    <property type="match status" value="1"/>
</dbReference>
<dbReference type="EMBL" id="BNJG01000001">
    <property type="protein sequence ID" value="GHO53368.1"/>
    <property type="molecule type" value="Genomic_DNA"/>
</dbReference>
<dbReference type="Pfam" id="PF01850">
    <property type="entry name" value="PIN"/>
    <property type="match status" value="1"/>
</dbReference>
<evidence type="ECO:0000313" key="2">
    <source>
        <dbReference type="EMBL" id="GHO53368.1"/>
    </source>
</evidence>
<protein>
    <submittedName>
        <fullName evidence="2">Motility twitching protein PilT</fullName>
    </submittedName>
</protein>
<accession>A0ABQ3UKW0</accession>
<feature type="domain" description="PIN" evidence="1">
    <location>
        <begin position="14"/>
        <end position="131"/>
    </location>
</feature>
<dbReference type="RefSeq" id="WP_201370205.1">
    <property type="nucleotide sequence ID" value="NZ_BNJG01000001.1"/>
</dbReference>
<dbReference type="InterPro" id="IPR002716">
    <property type="entry name" value="PIN_dom"/>
</dbReference>
<sequence>MGWVEDLNGQTVGVDTAPFIYYIEGNPAYKDTLKAFFQAVDQGKIKIVTSTVTLLETLIHPLRTNNNILAQQYRDILFGTKGLTTLSVSQNIAQEAARIRALHNVRTPDAIQLATAISSGATFFLTNDKLLPSLPNLKMLVLNDLRTRP</sequence>
<dbReference type="Gene3D" id="3.40.50.1010">
    <property type="entry name" value="5'-nuclease"/>
    <property type="match status" value="1"/>
</dbReference>
<organism evidence="2 3">
    <name type="scientific">Ktedonobacter robiniae</name>
    <dbReference type="NCBI Taxonomy" id="2778365"/>
    <lineage>
        <taxon>Bacteria</taxon>
        <taxon>Bacillati</taxon>
        <taxon>Chloroflexota</taxon>
        <taxon>Ktedonobacteria</taxon>
        <taxon>Ktedonobacterales</taxon>
        <taxon>Ktedonobacteraceae</taxon>
        <taxon>Ktedonobacter</taxon>
    </lineage>
</organism>
<name>A0ABQ3UKW0_9CHLR</name>
<comment type="caution">
    <text evidence="2">The sequence shown here is derived from an EMBL/GenBank/DDBJ whole genome shotgun (WGS) entry which is preliminary data.</text>
</comment>
<evidence type="ECO:0000259" key="1">
    <source>
        <dbReference type="Pfam" id="PF01850"/>
    </source>
</evidence>
<dbReference type="InterPro" id="IPR029060">
    <property type="entry name" value="PIN-like_dom_sf"/>
</dbReference>
<reference evidence="2 3" key="1">
    <citation type="journal article" date="2021" name="Int. J. Syst. Evol. Microbiol.">
        <title>Reticulibacter mediterranei gen. nov., sp. nov., within the new family Reticulibacteraceae fam. nov., and Ktedonospora formicarum gen. nov., sp. nov., Ktedonobacter robiniae sp. nov., Dictyobacter formicarum sp. nov. and Dictyobacter arantiisoli sp. nov., belonging to the class Ktedonobacteria.</title>
        <authorList>
            <person name="Yabe S."/>
            <person name="Zheng Y."/>
            <person name="Wang C.M."/>
            <person name="Sakai Y."/>
            <person name="Abe K."/>
            <person name="Yokota A."/>
            <person name="Donadio S."/>
            <person name="Cavaletti L."/>
            <person name="Monciardini P."/>
        </authorList>
    </citation>
    <scope>NUCLEOTIDE SEQUENCE [LARGE SCALE GENOMIC DNA]</scope>
    <source>
        <strain evidence="2 3">SOSP1-30</strain>
    </source>
</reference>